<feature type="transmembrane region" description="Helical" evidence="1">
    <location>
        <begin position="435"/>
        <end position="457"/>
    </location>
</feature>
<dbReference type="EMBL" id="BAAADV010000006">
    <property type="protein sequence ID" value="GAA0676516.1"/>
    <property type="molecule type" value="Genomic_DNA"/>
</dbReference>
<comment type="caution">
    <text evidence="2">The sequence shown here is derived from an EMBL/GenBank/DDBJ whole genome shotgun (WGS) entry which is preliminary data.</text>
</comment>
<feature type="transmembrane region" description="Helical" evidence="1">
    <location>
        <begin position="62"/>
        <end position="84"/>
    </location>
</feature>
<sequence length="581" mass="62792">MLGFLALVGAVATAHSNPATGYELSLYAATPLTFWALYGCAMFVSLFVALRASNRWLRRTALGLGGIATMAFAGLPVLRGYWFYSGGDGLTHLGWARGIQVGNFLPTDLRYPGMHSVTILFDVAFGIDLAHAMLLVVVVLSVLFFTFVTLSTPLVFESRYSSTAAAFSAFMFLPITSLSTHLQPHAMSQAILFSSVAVYLVLKYVRSPASLLSSSAVGASLALTSVALVVYHPQLVAHLLPFFVGICGLQVLYRRWRTDHPIASHRPLYVQTAVLVAAFLVWISNHGFFSGVIGYAVTNALEFFLGGGSAAKDVATQGASLTAIGGSFLGIFLKLFSASLVFMALVGLLVLQTLRDGDRTLTRATHGMIPYFVVSLLGLSGIFALYFFGSVSGMYFRVFGLMMLLVTILGAAAIARGACALSRRWSTGAVHGAAITGFGIVLVLSLITVFPSTFIYLSSPHVTEMTMSGHETAFNHQEPDVEFVGIRAGPNRYADIERAELGRTGEYGAVNGSEIEKGLAGQSSEDRYLTMTRLDWEREVKAYDELRYTRMQLVSIGERPGVARVQSNGEFRLFRIQGTDG</sequence>
<evidence type="ECO:0008006" key="4">
    <source>
        <dbReference type="Google" id="ProtNLM"/>
    </source>
</evidence>
<dbReference type="AlphaFoldDB" id="A0AAV3TAS6"/>
<evidence type="ECO:0000313" key="3">
    <source>
        <dbReference type="Proteomes" id="UP001500420"/>
    </source>
</evidence>
<feature type="transmembrane region" description="Helical" evidence="1">
    <location>
        <begin position="235"/>
        <end position="253"/>
    </location>
</feature>
<feature type="transmembrane region" description="Helical" evidence="1">
    <location>
        <begin position="162"/>
        <end position="180"/>
    </location>
</feature>
<feature type="transmembrane region" description="Helical" evidence="1">
    <location>
        <begin position="129"/>
        <end position="150"/>
    </location>
</feature>
<reference evidence="2 3" key="1">
    <citation type="journal article" date="2019" name="Int. J. Syst. Evol. Microbiol.">
        <title>The Global Catalogue of Microorganisms (GCM) 10K type strain sequencing project: providing services to taxonomists for standard genome sequencing and annotation.</title>
        <authorList>
            <consortium name="The Broad Institute Genomics Platform"/>
            <consortium name="The Broad Institute Genome Sequencing Center for Infectious Disease"/>
            <person name="Wu L."/>
            <person name="Ma J."/>
        </authorList>
    </citation>
    <scope>NUCLEOTIDE SEQUENCE [LARGE SCALE GENOMIC DNA]</scope>
    <source>
        <strain evidence="2 3">JCM 16328</strain>
    </source>
</reference>
<gene>
    <name evidence="2" type="ORF">GCM10009020_25400</name>
</gene>
<feature type="transmembrane region" description="Helical" evidence="1">
    <location>
        <begin position="371"/>
        <end position="388"/>
    </location>
</feature>
<keyword evidence="1" id="KW-0812">Transmembrane</keyword>
<feature type="transmembrane region" description="Helical" evidence="1">
    <location>
        <begin position="331"/>
        <end position="351"/>
    </location>
</feature>
<organism evidence="2 3">
    <name type="scientific">Natronoarchaeum mannanilyticum</name>
    <dbReference type="NCBI Taxonomy" id="926360"/>
    <lineage>
        <taxon>Archaea</taxon>
        <taxon>Methanobacteriati</taxon>
        <taxon>Methanobacteriota</taxon>
        <taxon>Stenosarchaea group</taxon>
        <taxon>Halobacteria</taxon>
        <taxon>Halobacteriales</taxon>
        <taxon>Natronoarchaeaceae</taxon>
    </lineage>
</organism>
<evidence type="ECO:0000313" key="2">
    <source>
        <dbReference type="EMBL" id="GAA0676516.1"/>
    </source>
</evidence>
<proteinExistence type="predicted"/>
<keyword evidence="1" id="KW-0472">Membrane</keyword>
<dbReference type="Proteomes" id="UP001500420">
    <property type="component" value="Unassembled WGS sequence"/>
</dbReference>
<accession>A0AAV3TAS6</accession>
<feature type="transmembrane region" description="Helical" evidence="1">
    <location>
        <begin position="209"/>
        <end position="229"/>
    </location>
</feature>
<feature type="transmembrane region" description="Helical" evidence="1">
    <location>
        <begin position="32"/>
        <end position="50"/>
    </location>
</feature>
<keyword evidence="3" id="KW-1185">Reference proteome</keyword>
<keyword evidence="1" id="KW-1133">Transmembrane helix</keyword>
<protein>
    <recommendedName>
        <fullName evidence="4">Glycosyltransferase RgtA/B/C/D-like domain-containing protein</fullName>
    </recommendedName>
</protein>
<name>A0AAV3TAS6_9EURY</name>
<feature type="transmembrane region" description="Helical" evidence="1">
    <location>
        <begin position="186"/>
        <end position="202"/>
    </location>
</feature>
<evidence type="ECO:0000256" key="1">
    <source>
        <dbReference type="SAM" id="Phobius"/>
    </source>
</evidence>
<feature type="transmembrane region" description="Helical" evidence="1">
    <location>
        <begin position="274"/>
        <end position="297"/>
    </location>
</feature>
<feature type="transmembrane region" description="Helical" evidence="1">
    <location>
        <begin position="394"/>
        <end position="415"/>
    </location>
</feature>